<sequence>MFDPEAQISFVFAVKQVSTWKKSIFTVAVCYTITGFDLILRGCVRSRWQSETPSPGHDLIYRACVRGRWQPNMHQLALTSFLDVASKLA</sequence>
<dbReference type="EMBL" id="JAWDGP010004580">
    <property type="protein sequence ID" value="KAK3763256.1"/>
    <property type="molecule type" value="Genomic_DNA"/>
</dbReference>
<proteinExistence type="predicted"/>
<keyword evidence="2" id="KW-1185">Reference proteome</keyword>
<dbReference type="Proteomes" id="UP001283361">
    <property type="component" value="Unassembled WGS sequence"/>
</dbReference>
<organism evidence="1 2">
    <name type="scientific">Elysia crispata</name>
    <name type="common">lettuce slug</name>
    <dbReference type="NCBI Taxonomy" id="231223"/>
    <lineage>
        <taxon>Eukaryota</taxon>
        <taxon>Metazoa</taxon>
        <taxon>Spiralia</taxon>
        <taxon>Lophotrochozoa</taxon>
        <taxon>Mollusca</taxon>
        <taxon>Gastropoda</taxon>
        <taxon>Heterobranchia</taxon>
        <taxon>Euthyneura</taxon>
        <taxon>Panpulmonata</taxon>
        <taxon>Sacoglossa</taxon>
        <taxon>Placobranchoidea</taxon>
        <taxon>Plakobranchidae</taxon>
        <taxon>Elysia</taxon>
    </lineage>
</organism>
<evidence type="ECO:0000313" key="1">
    <source>
        <dbReference type="EMBL" id="KAK3763256.1"/>
    </source>
</evidence>
<comment type="caution">
    <text evidence="1">The sequence shown here is derived from an EMBL/GenBank/DDBJ whole genome shotgun (WGS) entry which is preliminary data.</text>
</comment>
<gene>
    <name evidence="1" type="ORF">RRG08_036848</name>
</gene>
<reference evidence="1" key="1">
    <citation type="journal article" date="2023" name="G3 (Bethesda)">
        <title>A reference genome for the long-term kleptoplast-retaining sea slug Elysia crispata morphotype clarki.</title>
        <authorList>
            <person name="Eastman K.E."/>
            <person name="Pendleton A.L."/>
            <person name="Shaikh M.A."/>
            <person name="Suttiyut T."/>
            <person name="Ogas R."/>
            <person name="Tomko P."/>
            <person name="Gavelis G."/>
            <person name="Widhalm J.R."/>
            <person name="Wisecaver J.H."/>
        </authorList>
    </citation>
    <scope>NUCLEOTIDE SEQUENCE</scope>
    <source>
        <strain evidence="1">ECLA1</strain>
    </source>
</reference>
<protein>
    <submittedName>
        <fullName evidence="1">Uncharacterized protein</fullName>
    </submittedName>
</protein>
<dbReference type="AlphaFoldDB" id="A0AAE0Z725"/>
<name>A0AAE0Z725_9GAST</name>
<accession>A0AAE0Z725</accession>
<evidence type="ECO:0000313" key="2">
    <source>
        <dbReference type="Proteomes" id="UP001283361"/>
    </source>
</evidence>